<dbReference type="InterPro" id="IPR010992">
    <property type="entry name" value="IHF-like_DNA-bd_dom_sf"/>
</dbReference>
<keyword evidence="2 4" id="KW-0238">DNA-binding</keyword>
<dbReference type="PRINTS" id="PR01727">
    <property type="entry name" value="DNABINDINGHU"/>
</dbReference>
<dbReference type="Proteomes" id="UP000316360">
    <property type="component" value="Unassembled WGS sequence"/>
</dbReference>
<dbReference type="GO" id="GO:0003677">
    <property type="term" value="F:DNA binding"/>
    <property type="evidence" value="ECO:0007669"/>
    <property type="project" value="UniProtKB-KW"/>
</dbReference>
<dbReference type="PANTHER" id="PTHR33175">
    <property type="entry name" value="DNA-BINDING PROTEIN HU"/>
    <property type="match status" value="1"/>
</dbReference>
<dbReference type="SMART" id="SM00411">
    <property type="entry name" value="BHL"/>
    <property type="match status" value="1"/>
</dbReference>
<evidence type="ECO:0000256" key="2">
    <source>
        <dbReference type="ARBA" id="ARBA00023125"/>
    </source>
</evidence>
<evidence type="ECO:0000256" key="1">
    <source>
        <dbReference type="ARBA" id="ARBA00023067"/>
    </source>
</evidence>
<dbReference type="GO" id="GO:0030261">
    <property type="term" value="P:chromosome condensation"/>
    <property type="evidence" value="ECO:0007669"/>
    <property type="project" value="UniProtKB-KW"/>
</dbReference>
<evidence type="ECO:0000313" key="4">
    <source>
        <dbReference type="EMBL" id="TET10550.1"/>
    </source>
</evidence>
<evidence type="ECO:0000256" key="3">
    <source>
        <dbReference type="RuleBase" id="RU003939"/>
    </source>
</evidence>
<evidence type="ECO:0000313" key="5">
    <source>
        <dbReference type="Proteomes" id="UP000316360"/>
    </source>
</evidence>
<dbReference type="AlphaFoldDB" id="A0A523RXR1"/>
<dbReference type="EMBL" id="SOKJ01000217">
    <property type="protein sequence ID" value="TET10550.1"/>
    <property type="molecule type" value="Genomic_DNA"/>
</dbReference>
<dbReference type="PANTHER" id="PTHR33175:SF3">
    <property type="entry name" value="DNA-BINDING PROTEIN HU-BETA"/>
    <property type="match status" value="1"/>
</dbReference>
<name>A0A523RXR1_UNCAE</name>
<sequence length="90" mass="10007">MNKAQLVEKVADEVGLTKKDTRKVVDAVTQTITEALSGGEKITLVNFGTFRVRNRKSRKGRNPQTGEKIQIPAKKVVKFEIGKGLREVVK</sequence>
<dbReference type="GO" id="GO:0005829">
    <property type="term" value="C:cytosol"/>
    <property type="evidence" value="ECO:0007669"/>
    <property type="project" value="TreeGrafter"/>
</dbReference>
<organism evidence="4 5">
    <name type="scientific">Aerophobetes bacterium</name>
    <dbReference type="NCBI Taxonomy" id="2030807"/>
    <lineage>
        <taxon>Bacteria</taxon>
        <taxon>Candidatus Aerophobota</taxon>
    </lineage>
</organism>
<dbReference type="GO" id="GO:0030527">
    <property type="term" value="F:structural constituent of chromatin"/>
    <property type="evidence" value="ECO:0007669"/>
    <property type="project" value="InterPro"/>
</dbReference>
<dbReference type="Pfam" id="PF00216">
    <property type="entry name" value="Bac_DNA_binding"/>
    <property type="match status" value="1"/>
</dbReference>
<reference evidence="4 5" key="1">
    <citation type="submission" date="2019-03" db="EMBL/GenBank/DDBJ databases">
        <title>Metabolic potential of uncultured bacteria and archaea associated with petroleum seepage in deep-sea sediments.</title>
        <authorList>
            <person name="Dong X."/>
            <person name="Hubert C."/>
        </authorList>
    </citation>
    <scope>NUCLEOTIDE SEQUENCE [LARGE SCALE GENOMIC DNA]</scope>
    <source>
        <strain evidence="4">E44_bin7</strain>
    </source>
</reference>
<accession>A0A523RXR1</accession>
<dbReference type="CDD" id="cd13831">
    <property type="entry name" value="HU"/>
    <property type="match status" value="1"/>
</dbReference>
<gene>
    <name evidence="4" type="ORF">E3J84_03830</name>
</gene>
<proteinExistence type="inferred from homology"/>
<comment type="caution">
    <text evidence="4">The sequence shown here is derived from an EMBL/GenBank/DDBJ whole genome shotgun (WGS) entry which is preliminary data.</text>
</comment>
<dbReference type="InterPro" id="IPR000119">
    <property type="entry name" value="Hist_DNA-bd"/>
</dbReference>
<protein>
    <submittedName>
        <fullName evidence="4">HU family DNA-binding protein</fullName>
    </submittedName>
</protein>
<keyword evidence="1" id="KW-0226">DNA condensation</keyword>
<comment type="similarity">
    <text evidence="3">Belongs to the bacterial histone-like protein family.</text>
</comment>
<dbReference type="Gene3D" id="4.10.520.10">
    <property type="entry name" value="IHF-like DNA-binding proteins"/>
    <property type="match status" value="1"/>
</dbReference>
<dbReference type="SUPFAM" id="SSF47729">
    <property type="entry name" value="IHF-like DNA-binding proteins"/>
    <property type="match status" value="1"/>
</dbReference>